<dbReference type="GeneID" id="27327704"/>
<keyword evidence="4" id="KW-1185">Reference proteome</keyword>
<dbReference type="VEuPathDB" id="FungiDB:PV08_00621"/>
<sequence>MSSSGVDRTSTQNGTVTNGTGIQAERPPDVTHFGMFNDEINLEISKLDKGWLFMHEAVEGLKKTFRKHGKVVSTVKNRYGEDNVLEQKIHDLEVLQRGFTNLLINNEKEHESKIEVLKQAHDREISEWRGKAAAGEQKQKQYEELEKALKDQLADDRSNMERHFTEKEKEMRDEIRKRIEANRSLKGELKLTSDELDGERAKCQRLEEQNKQLRAPYNAEAPVTTTFYEEHYKALFESIGNIAKAYFGRLPEEVIEDPASISKELTGKKKLAVFKGIPLSDSSGSLHLRLAAIQNIINTVIQTYLWRPFFSACLSSPGKDQDLLPTMYDHLRDRGDPERRNWKISTMRVLDRLDDEVQTKKTVGSLIYHNIIDPLEPLLADDQVEDLRRDLFEVFVEAIDLWKTSERDEFPIQVSMAPDDRQHWNEDLKDYEKRDIPDSLADSAIEPYLRQELAVRPLVTRPNPGKTEHDMICSGAALFSETGIFHDGAVEWKFINGGSKARASTFSSSTPVSPAIPTHKRQGSVSSNVPLVRSPIRAWSGSTGGSGLGLGTEGRGWK</sequence>
<name>A0A0D1YXQ6_9EURO</name>
<evidence type="ECO:0000313" key="4">
    <source>
        <dbReference type="Proteomes" id="UP000053328"/>
    </source>
</evidence>
<keyword evidence="1" id="KW-0175">Coiled coil</keyword>
<dbReference type="EMBL" id="KN847492">
    <property type="protein sequence ID" value="KIW20046.1"/>
    <property type="molecule type" value="Genomic_DNA"/>
</dbReference>
<dbReference type="RefSeq" id="XP_016240262.1">
    <property type="nucleotide sequence ID" value="XM_016374986.1"/>
</dbReference>
<dbReference type="AlphaFoldDB" id="A0A0D1YXQ6"/>
<dbReference type="OrthoDB" id="6365728at2759"/>
<accession>A0A0D1YXQ6</accession>
<organism evidence="3 4">
    <name type="scientific">Exophiala spinifera</name>
    <dbReference type="NCBI Taxonomy" id="91928"/>
    <lineage>
        <taxon>Eukaryota</taxon>
        <taxon>Fungi</taxon>
        <taxon>Dikarya</taxon>
        <taxon>Ascomycota</taxon>
        <taxon>Pezizomycotina</taxon>
        <taxon>Eurotiomycetes</taxon>
        <taxon>Chaetothyriomycetidae</taxon>
        <taxon>Chaetothyriales</taxon>
        <taxon>Herpotrichiellaceae</taxon>
        <taxon>Exophiala</taxon>
    </lineage>
</organism>
<protein>
    <submittedName>
        <fullName evidence="3">Uncharacterized protein</fullName>
    </submittedName>
</protein>
<evidence type="ECO:0000313" key="3">
    <source>
        <dbReference type="EMBL" id="KIW20046.1"/>
    </source>
</evidence>
<dbReference type="HOGENOM" id="CLU_461528_0_0_1"/>
<proteinExistence type="predicted"/>
<evidence type="ECO:0000256" key="1">
    <source>
        <dbReference type="SAM" id="Coils"/>
    </source>
</evidence>
<feature type="region of interest" description="Disordered" evidence="2">
    <location>
        <begin position="1"/>
        <end position="29"/>
    </location>
</feature>
<feature type="coiled-coil region" evidence="1">
    <location>
        <begin position="135"/>
        <end position="209"/>
    </location>
</feature>
<reference evidence="3 4" key="1">
    <citation type="submission" date="2015-01" db="EMBL/GenBank/DDBJ databases">
        <title>The Genome Sequence of Exophiala spinifera CBS89968.</title>
        <authorList>
            <consortium name="The Broad Institute Genomics Platform"/>
            <person name="Cuomo C."/>
            <person name="de Hoog S."/>
            <person name="Gorbushina A."/>
            <person name="Stielow B."/>
            <person name="Teixiera M."/>
            <person name="Abouelleil A."/>
            <person name="Chapman S.B."/>
            <person name="Priest M."/>
            <person name="Young S.K."/>
            <person name="Wortman J."/>
            <person name="Nusbaum C."/>
            <person name="Birren B."/>
        </authorList>
    </citation>
    <scope>NUCLEOTIDE SEQUENCE [LARGE SCALE GENOMIC DNA]</scope>
    <source>
        <strain evidence="3 4">CBS 89968</strain>
    </source>
</reference>
<feature type="compositionally biased region" description="Polar residues" evidence="2">
    <location>
        <begin position="1"/>
        <end position="21"/>
    </location>
</feature>
<evidence type="ECO:0000256" key="2">
    <source>
        <dbReference type="SAM" id="MobiDB-lite"/>
    </source>
</evidence>
<feature type="region of interest" description="Disordered" evidence="2">
    <location>
        <begin position="503"/>
        <end position="558"/>
    </location>
</feature>
<feature type="compositionally biased region" description="Gly residues" evidence="2">
    <location>
        <begin position="542"/>
        <end position="558"/>
    </location>
</feature>
<feature type="compositionally biased region" description="Polar residues" evidence="2">
    <location>
        <begin position="503"/>
        <end position="512"/>
    </location>
</feature>
<gene>
    <name evidence="3" type="ORF">PV08_00621</name>
</gene>
<dbReference type="Proteomes" id="UP000053328">
    <property type="component" value="Unassembled WGS sequence"/>
</dbReference>
<dbReference type="STRING" id="91928.A0A0D1YXQ6"/>